<evidence type="ECO:0000313" key="3">
    <source>
        <dbReference type="Proteomes" id="UP000243205"/>
    </source>
</evidence>
<dbReference type="InterPro" id="IPR007433">
    <property type="entry name" value="DUF481"/>
</dbReference>
<organism evidence="2 3">
    <name type="scientific">Desulfuromonas thiophila</name>
    <dbReference type="NCBI Taxonomy" id="57664"/>
    <lineage>
        <taxon>Bacteria</taxon>
        <taxon>Pseudomonadati</taxon>
        <taxon>Thermodesulfobacteriota</taxon>
        <taxon>Desulfuromonadia</taxon>
        <taxon>Desulfuromonadales</taxon>
        <taxon>Desulfuromonadaceae</taxon>
        <taxon>Desulfuromonas</taxon>
    </lineage>
</organism>
<evidence type="ECO:0000313" key="2">
    <source>
        <dbReference type="EMBL" id="SDD69388.1"/>
    </source>
</evidence>
<dbReference type="Pfam" id="PF04338">
    <property type="entry name" value="DUF481"/>
    <property type="match status" value="1"/>
</dbReference>
<dbReference type="OrthoDB" id="5405356at2"/>
<accession>A0A1G6WU23</accession>
<protein>
    <submittedName>
        <fullName evidence="2">Salt-induced outer membrane protein YdiY</fullName>
    </submittedName>
</protein>
<proteinExistence type="predicted"/>
<keyword evidence="3" id="KW-1185">Reference proteome</keyword>
<evidence type="ECO:0000256" key="1">
    <source>
        <dbReference type="SAM" id="SignalP"/>
    </source>
</evidence>
<feature type="chain" id="PRO_5017436665" evidence="1">
    <location>
        <begin position="23"/>
        <end position="248"/>
    </location>
</feature>
<gene>
    <name evidence="2" type="ORF">SAMN05661003_10131</name>
</gene>
<dbReference type="RefSeq" id="WP_092075195.1">
    <property type="nucleotide sequence ID" value="NZ_FNAQ01000001.1"/>
</dbReference>
<dbReference type="AlphaFoldDB" id="A0A1G6WU23"/>
<reference evidence="3" key="1">
    <citation type="submission" date="2016-10" db="EMBL/GenBank/DDBJ databases">
        <authorList>
            <person name="Varghese N."/>
            <person name="Submissions S."/>
        </authorList>
    </citation>
    <scope>NUCLEOTIDE SEQUENCE [LARGE SCALE GENOMIC DNA]</scope>
    <source>
        <strain evidence="3">DSM 8987</strain>
    </source>
</reference>
<sequence>MLRSLWFCLLGGGLLLAGPVCAAETAEPHAPLFANLTNQTELSYVRTRGNSEVTTFSIKNKLGYQFSERLSGLWKFEALNGDSEGVRNAESYFTELRGDYQLGPRRFTYGSLSWFKDRFADIDLRLISGVGYGYRLIDSPPHLLVAEAGLTHTLEQTPDDDSSEIGARLYARYEYRISDDSLFSQDFEYLAELTDLNSHRVNTETALTTAINSFLALKTSYVMRYDSDPPRRKEDTDTILGVSLVVKF</sequence>
<keyword evidence="1" id="KW-0732">Signal</keyword>
<dbReference type="Proteomes" id="UP000243205">
    <property type="component" value="Unassembled WGS sequence"/>
</dbReference>
<dbReference type="STRING" id="57664.SAMN05661003_10131"/>
<feature type="signal peptide" evidence="1">
    <location>
        <begin position="1"/>
        <end position="22"/>
    </location>
</feature>
<name>A0A1G6WU23_9BACT</name>
<dbReference type="EMBL" id="FNAQ01000001">
    <property type="protein sequence ID" value="SDD69388.1"/>
    <property type="molecule type" value="Genomic_DNA"/>
</dbReference>